<proteinExistence type="predicted"/>
<dbReference type="Proteomes" id="UP000800035">
    <property type="component" value="Unassembled WGS sequence"/>
</dbReference>
<name>A0A6A5TA49_9PLEO</name>
<evidence type="ECO:0000313" key="2">
    <source>
        <dbReference type="Proteomes" id="UP000800035"/>
    </source>
</evidence>
<feature type="non-terminal residue" evidence="1">
    <location>
        <position position="514"/>
    </location>
</feature>
<sequence>MPFALEHDISEEILDNIISECTTGVLASLCRCSKKLNRIAIPHLYTAVSFNDRARANYILPFAYLIFTSPIHASYVRSFTLRQEGEDNAFSAEIEEEVGPKPAEKQPWPKFGGEDLEKALRRACAKSADDENEVGELYEKIRTGENENYVLALLFANFPNLQKLDFCIGYSFGEYTMVPFERVMRHGRERNAIGGIANNKPTQLNTTPFSVPLDVLITGADYDYPGDPLALAAFLNLPNLRRLYGWKIGDKEEPDEERDDQFSRLTPRSCPVEYIECRSSKLHEDNFALLINATVPGRLKTFLYEIGCIQATIFIDHEKIMESLQPHYETLECLGLTHEVHFPYPYDDETGDPAPLSFRCFKMLKQLKLAPTSIWGGDGFGIMQNLWHPATKEFLWKALPETLQELWITRANGQGEYKKATTKFVPDCLIPALYLLVQNRASYPLLDQLRIDFPISKWEADWLDQLDTFTQFAENNGIHCTVIVPSLTTRPAEMVERRWGWDEDVEWAPCSDNR</sequence>
<accession>A0A6A5TA49</accession>
<dbReference type="AlphaFoldDB" id="A0A6A5TA49"/>
<keyword evidence="2" id="KW-1185">Reference proteome</keyword>
<organism evidence="1 2">
    <name type="scientific">Byssothecium circinans</name>
    <dbReference type="NCBI Taxonomy" id="147558"/>
    <lineage>
        <taxon>Eukaryota</taxon>
        <taxon>Fungi</taxon>
        <taxon>Dikarya</taxon>
        <taxon>Ascomycota</taxon>
        <taxon>Pezizomycotina</taxon>
        <taxon>Dothideomycetes</taxon>
        <taxon>Pleosporomycetidae</taxon>
        <taxon>Pleosporales</taxon>
        <taxon>Massarineae</taxon>
        <taxon>Massarinaceae</taxon>
        <taxon>Byssothecium</taxon>
    </lineage>
</organism>
<evidence type="ECO:0000313" key="1">
    <source>
        <dbReference type="EMBL" id="KAF1949825.1"/>
    </source>
</evidence>
<reference evidence="1" key="1">
    <citation type="journal article" date="2020" name="Stud. Mycol.">
        <title>101 Dothideomycetes genomes: a test case for predicting lifestyles and emergence of pathogens.</title>
        <authorList>
            <person name="Haridas S."/>
            <person name="Albert R."/>
            <person name="Binder M."/>
            <person name="Bloem J."/>
            <person name="Labutti K."/>
            <person name="Salamov A."/>
            <person name="Andreopoulos B."/>
            <person name="Baker S."/>
            <person name="Barry K."/>
            <person name="Bills G."/>
            <person name="Bluhm B."/>
            <person name="Cannon C."/>
            <person name="Castanera R."/>
            <person name="Culley D."/>
            <person name="Daum C."/>
            <person name="Ezra D."/>
            <person name="Gonzalez J."/>
            <person name="Henrissat B."/>
            <person name="Kuo A."/>
            <person name="Liang C."/>
            <person name="Lipzen A."/>
            <person name="Lutzoni F."/>
            <person name="Magnuson J."/>
            <person name="Mondo S."/>
            <person name="Nolan M."/>
            <person name="Ohm R."/>
            <person name="Pangilinan J."/>
            <person name="Park H.-J."/>
            <person name="Ramirez L."/>
            <person name="Alfaro M."/>
            <person name="Sun H."/>
            <person name="Tritt A."/>
            <person name="Yoshinaga Y."/>
            <person name="Zwiers L.-H."/>
            <person name="Turgeon B."/>
            <person name="Goodwin S."/>
            <person name="Spatafora J."/>
            <person name="Crous P."/>
            <person name="Grigoriev I."/>
        </authorList>
    </citation>
    <scope>NUCLEOTIDE SEQUENCE</scope>
    <source>
        <strain evidence="1">CBS 675.92</strain>
    </source>
</reference>
<protein>
    <recommendedName>
        <fullName evidence="3">F-box domain-containing protein</fullName>
    </recommendedName>
</protein>
<dbReference type="EMBL" id="ML977031">
    <property type="protein sequence ID" value="KAF1949825.1"/>
    <property type="molecule type" value="Genomic_DNA"/>
</dbReference>
<evidence type="ECO:0008006" key="3">
    <source>
        <dbReference type="Google" id="ProtNLM"/>
    </source>
</evidence>
<dbReference type="OrthoDB" id="5130616at2759"/>
<gene>
    <name evidence="1" type="ORF">CC80DRAFT_367769</name>
</gene>